<feature type="transmembrane region" description="Helical" evidence="6">
    <location>
        <begin position="128"/>
        <end position="147"/>
    </location>
</feature>
<gene>
    <name evidence="7" type="ORF">K461DRAFT_255944</name>
</gene>
<organism evidence="7 8">
    <name type="scientific">Myriangium duriaei CBS 260.36</name>
    <dbReference type="NCBI Taxonomy" id="1168546"/>
    <lineage>
        <taxon>Eukaryota</taxon>
        <taxon>Fungi</taxon>
        <taxon>Dikarya</taxon>
        <taxon>Ascomycota</taxon>
        <taxon>Pezizomycotina</taxon>
        <taxon>Dothideomycetes</taxon>
        <taxon>Dothideomycetidae</taxon>
        <taxon>Myriangiales</taxon>
        <taxon>Myriangiaceae</taxon>
        <taxon>Myriangium</taxon>
    </lineage>
</organism>
<dbReference type="GO" id="GO:0016020">
    <property type="term" value="C:membrane"/>
    <property type="evidence" value="ECO:0007669"/>
    <property type="project" value="UniProtKB-SubCell"/>
</dbReference>
<feature type="transmembrane region" description="Helical" evidence="6">
    <location>
        <begin position="6"/>
        <end position="24"/>
    </location>
</feature>
<keyword evidence="8" id="KW-1185">Reference proteome</keyword>
<feature type="transmembrane region" description="Helical" evidence="6">
    <location>
        <begin position="94"/>
        <end position="116"/>
    </location>
</feature>
<dbReference type="OrthoDB" id="407617at2759"/>
<name>A0A9P4MGH2_9PEZI</name>
<evidence type="ECO:0000256" key="5">
    <source>
        <dbReference type="SAM" id="MobiDB-lite"/>
    </source>
</evidence>
<feature type="transmembrane region" description="Helical" evidence="6">
    <location>
        <begin position="189"/>
        <end position="215"/>
    </location>
</feature>
<evidence type="ECO:0000256" key="3">
    <source>
        <dbReference type="ARBA" id="ARBA00022989"/>
    </source>
</evidence>
<dbReference type="SMART" id="SM00679">
    <property type="entry name" value="CTNS"/>
    <property type="match status" value="2"/>
</dbReference>
<evidence type="ECO:0000313" key="8">
    <source>
        <dbReference type="Proteomes" id="UP000799439"/>
    </source>
</evidence>
<dbReference type="EMBL" id="ML996085">
    <property type="protein sequence ID" value="KAF2153600.1"/>
    <property type="molecule type" value="Genomic_DNA"/>
</dbReference>
<dbReference type="PANTHER" id="PTHR16201:SF37">
    <property type="entry name" value="PQ-LOOP REPEAT-CONTAINING PROTEIN"/>
    <property type="match status" value="1"/>
</dbReference>
<sequence>MMDQPAVSNIFGTLGAVLWSIQLLPQIFLNWRRHNAAGLSPSFMLLWAFAGIPLGAYNIVSGFSIALQIQPQILITLSLLTWSQCQYYEQSWKWPKLIIVTIMAMIGVGGLEASFVFALRHGKENGTYWPLVLMAVLAATLLVSGVSEQYITIYRTRSVAGISFLFCAIDAAGDIASIISVAFGSKLDVAGLTIYAVEFLFWCGIFACGVHLKALPWIKERKLRMSTSGRSSEVTGSPDRQIQLHNLPSSTSVFHTGSTDLDLRQRNPPVLS</sequence>
<feature type="transmembrane region" description="Helical" evidence="6">
    <location>
        <begin position="159"/>
        <end position="183"/>
    </location>
</feature>
<evidence type="ECO:0000256" key="1">
    <source>
        <dbReference type="ARBA" id="ARBA00004141"/>
    </source>
</evidence>
<comment type="caution">
    <text evidence="7">The sequence shown here is derived from an EMBL/GenBank/DDBJ whole genome shotgun (WGS) entry which is preliminary data.</text>
</comment>
<proteinExistence type="predicted"/>
<keyword evidence="4 6" id="KW-0472">Membrane</keyword>
<dbReference type="Gene3D" id="1.20.1280.290">
    <property type="match status" value="2"/>
</dbReference>
<evidence type="ECO:0000256" key="4">
    <source>
        <dbReference type="ARBA" id="ARBA00023136"/>
    </source>
</evidence>
<dbReference type="InterPro" id="IPR051415">
    <property type="entry name" value="LAAT-1"/>
</dbReference>
<keyword evidence="3 6" id="KW-1133">Transmembrane helix</keyword>
<keyword evidence="2 6" id="KW-0812">Transmembrane</keyword>
<evidence type="ECO:0000313" key="7">
    <source>
        <dbReference type="EMBL" id="KAF2153600.1"/>
    </source>
</evidence>
<evidence type="ECO:0000256" key="2">
    <source>
        <dbReference type="ARBA" id="ARBA00022692"/>
    </source>
</evidence>
<reference evidence="7" key="1">
    <citation type="journal article" date="2020" name="Stud. Mycol.">
        <title>101 Dothideomycetes genomes: a test case for predicting lifestyles and emergence of pathogens.</title>
        <authorList>
            <person name="Haridas S."/>
            <person name="Albert R."/>
            <person name="Binder M."/>
            <person name="Bloem J."/>
            <person name="Labutti K."/>
            <person name="Salamov A."/>
            <person name="Andreopoulos B."/>
            <person name="Baker S."/>
            <person name="Barry K."/>
            <person name="Bills G."/>
            <person name="Bluhm B."/>
            <person name="Cannon C."/>
            <person name="Castanera R."/>
            <person name="Culley D."/>
            <person name="Daum C."/>
            <person name="Ezra D."/>
            <person name="Gonzalez J."/>
            <person name="Henrissat B."/>
            <person name="Kuo A."/>
            <person name="Liang C."/>
            <person name="Lipzen A."/>
            <person name="Lutzoni F."/>
            <person name="Magnuson J."/>
            <person name="Mondo S."/>
            <person name="Nolan M."/>
            <person name="Ohm R."/>
            <person name="Pangilinan J."/>
            <person name="Park H.-J."/>
            <person name="Ramirez L."/>
            <person name="Alfaro M."/>
            <person name="Sun H."/>
            <person name="Tritt A."/>
            <person name="Yoshinaga Y."/>
            <person name="Zwiers L.-H."/>
            <person name="Turgeon B."/>
            <person name="Goodwin S."/>
            <person name="Spatafora J."/>
            <person name="Crous P."/>
            <person name="Grigoriev I."/>
        </authorList>
    </citation>
    <scope>NUCLEOTIDE SEQUENCE</scope>
    <source>
        <strain evidence="7">CBS 260.36</strain>
    </source>
</reference>
<dbReference type="Pfam" id="PF04193">
    <property type="entry name" value="PQ-loop"/>
    <property type="match status" value="2"/>
</dbReference>
<protein>
    <submittedName>
        <fullName evidence="7">PQ-loop-domain-containing protein</fullName>
    </submittedName>
</protein>
<dbReference type="Proteomes" id="UP000799439">
    <property type="component" value="Unassembled WGS sequence"/>
</dbReference>
<accession>A0A9P4MGH2</accession>
<dbReference type="AlphaFoldDB" id="A0A9P4MGH2"/>
<comment type="subcellular location">
    <subcellularLocation>
        <location evidence="1">Membrane</location>
        <topology evidence="1">Multi-pass membrane protein</topology>
    </subcellularLocation>
</comment>
<dbReference type="InterPro" id="IPR006603">
    <property type="entry name" value="PQ-loop_rpt"/>
</dbReference>
<feature type="transmembrane region" description="Helical" evidence="6">
    <location>
        <begin position="36"/>
        <end position="57"/>
    </location>
</feature>
<feature type="region of interest" description="Disordered" evidence="5">
    <location>
        <begin position="250"/>
        <end position="272"/>
    </location>
</feature>
<evidence type="ECO:0000256" key="6">
    <source>
        <dbReference type="SAM" id="Phobius"/>
    </source>
</evidence>
<dbReference type="PANTHER" id="PTHR16201">
    <property type="entry name" value="SEVEN TRANSMEMBRANE PROTEIN 1-RELATED"/>
    <property type="match status" value="1"/>
</dbReference>
<feature type="compositionally biased region" description="Polar residues" evidence="5">
    <location>
        <begin position="250"/>
        <end position="259"/>
    </location>
</feature>